<reference evidence="2" key="1">
    <citation type="submission" date="2022-02" db="EMBL/GenBank/DDBJ databases">
        <authorList>
            <person name="Henning P.M."/>
            <person name="McCubbin A.G."/>
            <person name="Shore J.S."/>
        </authorList>
    </citation>
    <scope>NUCLEOTIDE SEQUENCE</scope>
    <source>
        <strain evidence="2">F60SS</strain>
        <tissue evidence="2">Leaves</tissue>
    </source>
</reference>
<evidence type="ECO:0000313" key="2">
    <source>
        <dbReference type="EMBL" id="KAJ4825623.1"/>
    </source>
</evidence>
<sequence>IHCLTGPLFFSVQLLLVTVLSVILVSFQIHSFDCLWSSGNVNPAALLNWENARSVHKFLFKTSKKTDGASFLQLKLPSKSRLQDGAWNFLESYDFRYGDSHARALLPFEIWLS</sequence>
<keyword evidence="1" id="KW-0472">Membrane</keyword>
<dbReference type="AlphaFoldDB" id="A0A9Q0F626"/>
<proteinExistence type="predicted"/>
<accession>A0A9Q0F626</accession>
<evidence type="ECO:0000256" key="1">
    <source>
        <dbReference type="SAM" id="Phobius"/>
    </source>
</evidence>
<organism evidence="2 3">
    <name type="scientific">Turnera subulata</name>
    <dbReference type="NCBI Taxonomy" id="218843"/>
    <lineage>
        <taxon>Eukaryota</taxon>
        <taxon>Viridiplantae</taxon>
        <taxon>Streptophyta</taxon>
        <taxon>Embryophyta</taxon>
        <taxon>Tracheophyta</taxon>
        <taxon>Spermatophyta</taxon>
        <taxon>Magnoliopsida</taxon>
        <taxon>eudicotyledons</taxon>
        <taxon>Gunneridae</taxon>
        <taxon>Pentapetalae</taxon>
        <taxon>rosids</taxon>
        <taxon>fabids</taxon>
        <taxon>Malpighiales</taxon>
        <taxon>Passifloraceae</taxon>
        <taxon>Turnera</taxon>
    </lineage>
</organism>
<name>A0A9Q0F626_9ROSI</name>
<protein>
    <submittedName>
        <fullName evidence="2">Uncharacterized protein</fullName>
    </submittedName>
</protein>
<reference evidence="2" key="2">
    <citation type="journal article" date="2023" name="Plants (Basel)">
        <title>Annotation of the Turnera subulata (Passifloraceae) Draft Genome Reveals the S-Locus Evolved after the Divergence of Turneroideae from Passifloroideae in a Stepwise Manner.</title>
        <authorList>
            <person name="Henning P.M."/>
            <person name="Roalson E.H."/>
            <person name="Mir W."/>
            <person name="McCubbin A.G."/>
            <person name="Shore J.S."/>
        </authorList>
    </citation>
    <scope>NUCLEOTIDE SEQUENCE</scope>
    <source>
        <strain evidence="2">F60SS</strain>
    </source>
</reference>
<feature type="transmembrane region" description="Helical" evidence="1">
    <location>
        <begin position="6"/>
        <end position="27"/>
    </location>
</feature>
<gene>
    <name evidence="2" type="ORF">Tsubulata_041670</name>
</gene>
<evidence type="ECO:0000313" key="3">
    <source>
        <dbReference type="Proteomes" id="UP001141552"/>
    </source>
</evidence>
<keyword evidence="1" id="KW-1133">Transmembrane helix</keyword>
<dbReference type="Proteomes" id="UP001141552">
    <property type="component" value="Unassembled WGS sequence"/>
</dbReference>
<comment type="caution">
    <text evidence="2">The sequence shown here is derived from an EMBL/GenBank/DDBJ whole genome shotgun (WGS) entry which is preliminary data.</text>
</comment>
<feature type="non-terminal residue" evidence="2">
    <location>
        <position position="1"/>
    </location>
</feature>
<keyword evidence="1" id="KW-0812">Transmembrane</keyword>
<keyword evidence="3" id="KW-1185">Reference proteome</keyword>
<dbReference type="EMBL" id="JAKUCV010006850">
    <property type="protein sequence ID" value="KAJ4825623.1"/>
    <property type="molecule type" value="Genomic_DNA"/>
</dbReference>